<keyword evidence="1" id="KW-1185">Reference proteome</keyword>
<evidence type="ECO:0000313" key="1">
    <source>
        <dbReference type="Proteomes" id="UP000790787"/>
    </source>
</evidence>
<gene>
    <name evidence="2" type="primary">LOC142162430</name>
</gene>
<proteinExistence type="predicted"/>
<protein>
    <submittedName>
        <fullName evidence="2">Uncharacterized protein LOC142162430</fullName>
    </submittedName>
</protein>
<dbReference type="RefSeq" id="XP_075074882.1">
    <property type="nucleotide sequence ID" value="XM_075218781.1"/>
</dbReference>
<sequence length="224" mass="25087">MQSKLSSCPYLISSYVCYDHISPTYKASLAAYSAVFEPSSYAKACKDPLWVKYKSNGEVERYKVRFVAKGYSQEEGLDYKETFSPVAKMVTVRWLFKPGGVSEGSNLVVILVYVDDLLVTGTNLKLIEQVGKDLQFGEALISWKSKNQGTVSGSLVGAEFRSMATTVAEATWLTGLFRELNIEVEVLIHLFYDSRVAIQIAAHPIFHERIKHIDIGCHFVRGKI</sequence>
<reference evidence="1" key="1">
    <citation type="journal article" date="2014" name="Nat. Commun.">
        <title>The tobacco genome sequence and its comparison with those of tomato and potato.</title>
        <authorList>
            <person name="Sierro N."/>
            <person name="Battey J.N."/>
            <person name="Ouadi S."/>
            <person name="Bakaher N."/>
            <person name="Bovet L."/>
            <person name="Willig A."/>
            <person name="Goepfert S."/>
            <person name="Peitsch M.C."/>
            <person name="Ivanov N.V."/>
        </authorList>
    </citation>
    <scope>NUCLEOTIDE SEQUENCE [LARGE SCALE GENOMIC DNA]</scope>
</reference>
<accession>A0AC58RQ85</accession>
<reference evidence="2" key="2">
    <citation type="submission" date="2025-08" db="UniProtKB">
        <authorList>
            <consortium name="RefSeq"/>
        </authorList>
    </citation>
    <scope>IDENTIFICATION</scope>
    <source>
        <tissue evidence="2">Leaf</tissue>
    </source>
</reference>
<name>A0AC58RQ85_TOBAC</name>
<dbReference type="Proteomes" id="UP000790787">
    <property type="component" value="Chromosome 7"/>
</dbReference>
<organism evidence="1 2">
    <name type="scientific">Nicotiana tabacum</name>
    <name type="common">Common tobacco</name>
    <dbReference type="NCBI Taxonomy" id="4097"/>
    <lineage>
        <taxon>Eukaryota</taxon>
        <taxon>Viridiplantae</taxon>
        <taxon>Streptophyta</taxon>
        <taxon>Embryophyta</taxon>
        <taxon>Tracheophyta</taxon>
        <taxon>Spermatophyta</taxon>
        <taxon>Magnoliopsida</taxon>
        <taxon>eudicotyledons</taxon>
        <taxon>Gunneridae</taxon>
        <taxon>Pentapetalae</taxon>
        <taxon>asterids</taxon>
        <taxon>lamiids</taxon>
        <taxon>Solanales</taxon>
        <taxon>Solanaceae</taxon>
        <taxon>Nicotianoideae</taxon>
        <taxon>Nicotianeae</taxon>
        <taxon>Nicotiana</taxon>
    </lineage>
</organism>
<evidence type="ECO:0000313" key="2">
    <source>
        <dbReference type="RefSeq" id="XP_075074882.1"/>
    </source>
</evidence>